<name>A0ACC2XWG4_9TREE</name>
<evidence type="ECO:0000313" key="1">
    <source>
        <dbReference type="EMBL" id="KAJ9127361.1"/>
    </source>
</evidence>
<protein>
    <submittedName>
        <fullName evidence="1">Uncharacterized protein</fullName>
    </submittedName>
</protein>
<dbReference type="Proteomes" id="UP001234202">
    <property type="component" value="Unassembled WGS sequence"/>
</dbReference>
<comment type="caution">
    <text evidence="1">The sequence shown here is derived from an EMBL/GenBank/DDBJ whole genome shotgun (WGS) entry which is preliminary data.</text>
</comment>
<reference evidence="1" key="1">
    <citation type="submission" date="2023-04" db="EMBL/GenBank/DDBJ databases">
        <title>Draft Genome sequencing of Naganishia species isolated from polar environments using Oxford Nanopore Technology.</title>
        <authorList>
            <person name="Leo P."/>
            <person name="Venkateswaran K."/>
        </authorList>
    </citation>
    <scope>NUCLEOTIDE SEQUENCE</scope>
    <source>
        <strain evidence="1">DBVPG 5303</strain>
    </source>
</reference>
<gene>
    <name evidence="1" type="ORF">QFC24_000768</name>
</gene>
<dbReference type="EMBL" id="JASBWV010000002">
    <property type="protein sequence ID" value="KAJ9127361.1"/>
    <property type="molecule type" value="Genomic_DNA"/>
</dbReference>
<keyword evidence="2" id="KW-1185">Reference proteome</keyword>
<sequence length="363" mass="41012">MSTEEELPPSKLGTKEYWDKVYEREVGVFQDTGDEGEVWFGERAMVKMRDWVYANCPPVQQGKRIRVMESGNATLLLSLLTPPANDDDDEDDDDAETSTSPNRFYPNQLTGIDYSEASIKLAQGVAQQRRDKWKRKIEKAKRADKQEENGQGEQTIATQEEEECESQASEEEDEDYDSDEETLSPVSLELDDPLITISPLFIIGDLLTFRNIRDLYSSLPESHDQVSQSIIDEPWDLVMDKGTFDALALSQDTVPVPSHDGNGDETVVQMLPSAVYPGKVAQLVKKGGYFLITCTCRETVRRRREVAFTLMLFVQKHVISPRKRSRAVLGNPSLVSVLHTCRGDEAREEVPKIESMLLSKLQD</sequence>
<accession>A0ACC2XWG4</accession>
<organism evidence="1 2">
    <name type="scientific">Naganishia onofrii</name>
    <dbReference type="NCBI Taxonomy" id="1851511"/>
    <lineage>
        <taxon>Eukaryota</taxon>
        <taxon>Fungi</taxon>
        <taxon>Dikarya</taxon>
        <taxon>Basidiomycota</taxon>
        <taxon>Agaricomycotina</taxon>
        <taxon>Tremellomycetes</taxon>
        <taxon>Filobasidiales</taxon>
        <taxon>Filobasidiaceae</taxon>
        <taxon>Naganishia</taxon>
    </lineage>
</organism>
<proteinExistence type="predicted"/>
<evidence type="ECO:0000313" key="2">
    <source>
        <dbReference type="Proteomes" id="UP001234202"/>
    </source>
</evidence>